<evidence type="ECO:0000313" key="2">
    <source>
        <dbReference type="EMBL" id="MQM03391.1"/>
    </source>
</evidence>
<proteinExistence type="predicted"/>
<organism evidence="2 3">
    <name type="scientific">Colocasia esculenta</name>
    <name type="common">Wild taro</name>
    <name type="synonym">Arum esculentum</name>
    <dbReference type="NCBI Taxonomy" id="4460"/>
    <lineage>
        <taxon>Eukaryota</taxon>
        <taxon>Viridiplantae</taxon>
        <taxon>Streptophyta</taxon>
        <taxon>Embryophyta</taxon>
        <taxon>Tracheophyta</taxon>
        <taxon>Spermatophyta</taxon>
        <taxon>Magnoliopsida</taxon>
        <taxon>Liliopsida</taxon>
        <taxon>Araceae</taxon>
        <taxon>Aroideae</taxon>
        <taxon>Colocasieae</taxon>
        <taxon>Colocasia</taxon>
    </lineage>
</organism>
<dbReference type="EMBL" id="NMUH01003024">
    <property type="protein sequence ID" value="MQM03391.1"/>
    <property type="molecule type" value="Genomic_DNA"/>
</dbReference>
<gene>
    <name evidence="2" type="ORF">Taro_036172</name>
</gene>
<sequence>MKGQLDITTLMPHEILLKLEYKPMEMWLIKGEVNRRKEKESEESEEEDNREMEEMEGSEENQEEEDSGERVEREKRNWRELPLR</sequence>
<dbReference type="Proteomes" id="UP000652761">
    <property type="component" value="Unassembled WGS sequence"/>
</dbReference>
<keyword evidence="3" id="KW-1185">Reference proteome</keyword>
<name>A0A843WCL3_COLES</name>
<reference evidence="2" key="1">
    <citation type="submission" date="2017-07" db="EMBL/GenBank/DDBJ databases">
        <title>Taro Niue Genome Assembly and Annotation.</title>
        <authorList>
            <person name="Atibalentja N."/>
            <person name="Keating K."/>
            <person name="Fields C.J."/>
        </authorList>
    </citation>
    <scope>NUCLEOTIDE SEQUENCE</scope>
    <source>
        <strain evidence="2">Niue_2</strain>
        <tissue evidence="2">Leaf</tissue>
    </source>
</reference>
<comment type="caution">
    <text evidence="2">The sequence shown here is derived from an EMBL/GenBank/DDBJ whole genome shotgun (WGS) entry which is preliminary data.</text>
</comment>
<evidence type="ECO:0000313" key="3">
    <source>
        <dbReference type="Proteomes" id="UP000652761"/>
    </source>
</evidence>
<protein>
    <submittedName>
        <fullName evidence="2">Uncharacterized protein</fullName>
    </submittedName>
</protein>
<feature type="compositionally biased region" description="Acidic residues" evidence="1">
    <location>
        <begin position="41"/>
        <end position="67"/>
    </location>
</feature>
<feature type="region of interest" description="Disordered" evidence="1">
    <location>
        <begin position="32"/>
        <end position="84"/>
    </location>
</feature>
<feature type="compositionally biased region" description="Basic and acidic residues" evidence="1">
    <location>
        <begin position="68"/>
        <end position="84"/>
    </location>
</feature>
<dbReference type="AlphaFoldDB" id="A0A843WCL3"/>
<accession>A0A843WCL3</accession>
<evidence type="ECO:0000256" key="1">
    <source>
        <dbReference type="SAM" id="MobiDB-lite"/>
    </source>
</evidence>